<dbReference type="Gene3D" id="2.30.40.10">
    <property type="entry name" value="Urease, subunit C, domain 1"/>
    <property type="match status" value="1"/>
</dbReference>
<evidence type="ECO:0000256" key="5">
    <source>
        <dbReference type="ARBA" id="ARBA00023002"/>
    </source>
</evidence>
<name>A0A0F4YRL5_RASE3</name>
<dbReference type="OrthoDB" id="2789670at2759"/>
<keyword evidence="3" id="KW-0378">Hydrolase</keyword>
<dbReference type="CDD" id="cd01298">
    <property type="entry name" value="ATZ_TRZ_like"/>
    <property type="match status" value="1"/>
</dbReference>
<accession>A0A0F4YRL5</accession>
<evidence type="ECO:0000256" key="4">
    <source>
        <dbReference type="ARBA" id="ARBA00022833"/>
    </source>
</evidence>
<dbReference type="GO" id="GO:0004497">
    <property type="term" value="F:monooxygenase activity"/>
    <property type="evidence" value="ECO:0007669"/>
    <property type="project" value="InterPro"/>
</dbReference>
<dbReference type="InterPro" id="IPR036396">
    <property type="entry name" value="Cyt_P450_sf"/>
</dbReference>
<dbReference type="Gene3D" id="3.20.20.140">
    <property type="entry name" value="Metal-dependent hydrolases"/>
    <property type="match status" value="1"/>
</dbReference>
<evidence type="ECO:0000313" key="9">
    <source>
        <dbReference type="EMBL" id="KKA20889.1"/>
    </source>
</evidence>
<dbReference type="CDD" id="cd11065">
    <property type="entry name" value="CYP64-like"/>
    <property type="match status" value="1"/>
</dbReference>
<organism evidence="9 10">
    <name type="scientific">Rasamsonia emersonii (strain ATCC 16479 / CBS 393.64 / IMI 116815)</name>
    <dbReference type="NCBI Taxonomy" id="1408163"/>
    <lineage>
        <taxon>Eukaryota</taxon>
        <taxon>Fungi</taxon>
        <taxon>Dikarya</taxon>
        <taxon>Ascomycota</taxon>
        <taxon>Pezizomycotina</taxon>
        <taxon>Eurotiomycetes</taxon>
        <taxon>Eurotiomycetidae</taxon>
        <taxon>Eurotiales</taxon>
        <taxon>Trichocomaceae</taxon>
        <taxon>Rasamsonia</taxon>
    </lineage>
</organism>
<dbReference type="InterPro" id="IPR002401">
    <property type="entry name" value="Cyt_P450_E_grp-I"/>
</dbReference>
<dbReference type="SUPFAM" id="SSF51556">
    <property type="entry name" value="Metallo-dependent hydrolases"/>
    <property type="match status" value="1"/>
</dbReference>
<dbReference type="GO" id="GO:0016705">
    <property type="term" value="F:oxidoreductase activity, acting on paired donors, with incorporation or reduction of molecular oxygen"/>
    <property type="evidence" value="ECO:0007669"/>
    <property type="project" value="InterPro"/>
</dbReference>
<evidence type="ECO:0000256" key="6">
    <source>
        <dbReference type="ARBA" id="ARBA00023004"/>
    </source>
</evidence>
<dbReference type="RefSeq" id="XP_013327501.1">
    <property type="nucleotide sequence ID" value="XM_013472047.1"/>
</dbReference>
<gene>
    <name evidence="9" type="ORF">T310_5078</name>
</gene>
<dbReference type="AlphaFoldDB" id="A0A0F4YRL5"/>
<dbReference type="SUPFAM" id="SSF48264">
    <property type="entry name" value="Cytochrome P450"/>
    <property type="match status" value="1"/>
</dbReference>
<dbReference type="GO" id="GO:0020037">
    <property type="term" value="F:heme binding"/>
    <property type="evidence" value="ECO:0007669"/>
    <property type="project" value="InterPro"/>
</dbReference>
<evidence type="ECO:0000256" key="2">
    <source>
        <dbReference type="ARBA" id="ARBA00022723"/>
    </source>
</evidence>
<comment type="cofactor">
    <cofactor evidence="7">
        <name>heme</name>
        <dbReference type="ChEBI" id="CHEBI:30413"/>
    </cofactor>
</comment>
<dbReference type="SMR" id="A0A0F4YRL5"/>
<dbReference type="GO" id="GO:0005506">
    <property type="term" value="F:iron ion binding"/>
    <property type="evidence" value="ECO:0007669"/>
    <property type="project" value="InterPro"/>
</dbReference>
<reference evidence="9 10" key="1">
    <citation type="submission" date="2015-04" db="EMBL/GenBank/DDBJ databases">
        <authorList>
            <person name="Heijne W.H."/>
            <person name="Fedorova N.D."/>
            <person name="Nierman W.C."/>
            <person name="Vollebregt A.W."/>
            <person name="Zhao Z."/>
            <person name="Wu L."/>
            <person name="Kumar M."/>
            <person name="Stam H."/>
            <person name="van den Berg M.A."/>
            <person name="Pel H.J."/>
        </authorList>
    </citation>
    <scope>NUCLEOTIDE SEQUENCE [LARGE SCALE GENOMIC DNA]</scope>
    <source>
        <strain evidence="9 10">CBS 393.64</strain>
    </source>
</reference>
<comment type="similarity">
    <text evidence="1">Belongs to the cytochrome P450 family.</text>
</comment>
<dbReference type="InterPro" id="IPR050364">
    <property type="entry name" value="Cytochrome_P450_fung"/>
</dbReference>
<feature type="domain" description="Amidohydrolase-related" evidence="8">
    <location>
        <begin position="55"/>
        <end position="416"/>
    </location>
</feature>
<dbReference type="GeneID" id="25317423"/>
<evidence type="ECO:0000256" key="1">
    <source>
        <dbReference type="ARBA" id="ARBA00010617"/>
    </source>
</evidence>
<dbReference type="PRINTS" id="PR00463">
    <property type="entry name" value="EP450I"/>
</dbReference>
<dbReference type="PANTHER" id="PTHR46300:SF12">
    <property type="entry name" value="P450, PUTATIVE (EUROFUNG)-RELATED"/>
    <property type="match status" value="1"/>
</dbReference>
<dbReference type="Pfam" id="PF00067">
    <property type="entry name" value="p450"/>
    <property type="match status" value="1"/>
</dbReference>
<evidence type="ECO:0000256" key="3">
    <source>
        <dbReference type="ARBA" id="ARBA00022801"/>
    </source>
</evidence>
<comment type="caution">
    <text evidence="9">The sequence shown here is derived from an EMBL/GenBank/DDBJ whole genome shotgun (WGS) entry which is preliminary data.</text>
</comment>
<dbReference type="Pfam" id="PF01979">
    <property type="entry name" value="Amidohydro_1"/>
    <property type="match status" value="1"/>
</dbReference>
<dbReference type="Proteomes" id="UP000053958">
    <property type="component" value="Unassembled WGS sequence"/>
</dbReference>
<protein>
    <submittedName>
        <fullName evidence="9">Guanine deaminase</fullName>
    </submittedName>
</protein>
<evidence type="ECO:0000313" key="10">
    <source>
        <dbReference type="Proteomes" id="UP000053958"/>
    </source>
</evidence>
<keyword evidence="2 7" id="KW-0479">Metal-binding</keyword>
<dbReference type="PANTHER" id="PTHR46300">
    <property type="entry name" value="P450, PUTATIVE (EUROFUNG)-RELATED-RELATED"/>
    <property type="match status" value="1"/>
</dbReference>
<dbReference type="STRING" id="1408163.A0A0F4YRL5"/>
<feature type="binding site" description="axial binding residue" evidence="7">
    <location>
        <position position="927"/>
    </location>
    <ligand>
        <name>heme</name>
        <dbReference type="ChEBI" id="CHEBI:30413"/>
    </ligand>
    <ligandPart>
        <name>Fe</name>
        <dbReference type="ChEBI" id="CHEBI:18248"/>
    </ligandPart>
</feature>
<dbReference type="GO" id="GO:0016814">
    <property type="term" value="F:hydrolase activity, acting on carbon-nitrogen (but not peptide) bonds, in cyclic amidines"/>
    <property type="evidence" value="ECO:0007669"/>
    <property type="project" value="UniProtKB-ARBA"/>
</dbReference>
<dbReference type="InterPro" id="IPR006680">
    <property type="entry name" value="Amidohydro-rel"/>
</dbReference>
<dbReference type="InterPro" id="IPR017972">
    <property type="entry name" value="Cyt_P450_CS"/>
</dbReference>
<sequence>MLYAHATIITVDAARNIILDGAILVRDTVIADIDKADVLLAKYPGEEVTNLEGRIIIPGLISTHMHVAQTLLRGTADDLELVSWLCERIWVLQGNFTAEDGYAAARLSIAEMLKSGTTVKFADRYGFDGLCKAVEESGIRGCLGKIVMDIGTYAKDPKWAMHPGLVEDRETSLLGAVQMWEKWNRAANDRIRVWFGARTPGGVSDALYCEMTSISREKGIPITMHCAEIAADRAFFNSQSHTPMSYCSSVGLLGPSTVLVHMVHLDDSDIELLAQTKTHVAHCPTSNAKLASGICRVPDLLKAQVNIGLGTDGAPCNNTCDLLQEMKLAAIIHKATSNDPTVVPAETVLEMATINGAKALGLDESIGSLEVGKKADFVVTDMRKVHLQPVFSPVSAVVYTATGRDVEMVVIDGKVVVADGSLTTMDEQEILKEAEWRARDVMCDALNNGLLYSGDITTPLPEVRRIRCCRCTGLLDKSDKDVRQSQWEILMECVKQADHTPPAHMDRGKRAPLPPGPTPKPIIGNLTDLPPPGEQEWRHWLKHKDLYGFSNDPYPLTGPISSVTALRQTYIILNDVRLAFELLEKRSAIHSSRPRLVFGNEMVGWRNFLSSVEYSSRFRAYRKLMGRLLGSKDSVSRFYPLQEVEAQDRSDNVSAFSEAGAVILKIAYGYTIEPHKKDPFVDLADKTLLVFVAATTPTAWLVDIMPFRAFSPSVFRIWKADGNKFKRTARLWRKTVTDLVERPYAFVKQQMAQGKYEPSFVSQLLDKGDLDPEEEFAVKYSAASLYGGGADTTVSSMECFFLAMTLFPDVQRKAQEEIDRVVGSGRLPGFQDRENLPYIDAIVKEVLRWHPVAPMSLAHVTTEDDICEGYLIPKGALLLPNIWAFTHDPKVYHDPMTFKPERFLSQDGHIPELDPHTLSFGFGRRICPGRVLADSALYLSIAQSLAVFNIQKVVEDGHEVDPVVEFLPGVISHPVPFKTSVEPRSPQHEALILSIEQDHPWEESDAKVLESITY</sequence>
<proteinExistence type="inferred from homology"/>
<dbReference type="FunFam" id="3.20.20.140:FF:000014">
    <property type="entry name" value="5-methylthioadenosine/S-adenosylhomocysteine deaminase"/>
    <property type="match status" value="1"/>
</dbReference>
<keyword evidence="7" id="KW-0349">Heme</keyword>
<dbReference type="PROSITE" id="PS00086">
    <property type="entry name" value="CYTOCHROME_P450"/>
    <property type="match status" value="1"/>
</dbReference>
<evidence type="ECO:0000256" key="7">
    <source>
        <dbReference type="PIRSR" id="PIRSR602401-1"/>
    </source>
</evidence>
<keyword evidence="5" id="KW-0560">Oxidoreductase</keyword>
<dbReference type="Gene3D" id="1.10.630.10">
    <property type="entry name" value="Cytochrome P450"/>
    <property type="match status" value="1"/>
</dbReference>
<dbReference type="EMBL" id="LASV01000221">
    <property type="protein sequence ID" value="KKA20889.1"/>
    <property type="molecule type" value="Genomic_DNA"/>
</dbReference>
<keyword evidence="4" id="KW-0862">Zinc</keyword>
<dbReference type="InterPro" id="IPR001128">
    <property type="entry name" value="Cyt_P450"/>
</dbReference>
<evidence type="ECO:0000259" key="8">
    <source>
        <dbReference type="Pfam" id="PF01979"/>
    </source>
</evidence>
<dbReference type="SUPFAM" id="SSF51338">
    <property type="entry name" value="Composite domain of metallo-dependent hydrolases"/>
    <property type="match status" value="1"/>
</dbReference>
<keyword evidence="6 7" id="KW-0408">Iron</keyword>
<dbReference type="GO" id="GO:0019239">
    <property type="term" value="F:deaminase activity"/>
    <property type="evidence" value="ECO:0007669"/>
    <property type="project" value="UniProtKB-ARBA"/>
</dbReference>
<dbReference type="InterPro" id="IPR032466">
    <property type="entry name" value="Metal_Hydrolase"/>
</dbReference>
<dbReference type="InterPro" id="IPR011059">
    <property type="entry name" value="Metal-dep_hydrolase_composite"/>
</dbReference>
<keyword evidence="10" id="KW-1185">Reference proteome</keyword>
<dbReference type="PRINTS" id="PR00385">
    <property type="entry name" value="P450"/>
</dbReference>